<dbReference type="PANTHER" id="PTHR46383">
    <property type="entry name" value="ASPARTATE AMINOTRANSFERASE"/>
    <property type="match status" value="1"/>
</dbReference>
<dbReference type="PANTHER" id="PTHR46383:SF1">
    <property type="entry name" value="ASPARTATE AMINOTRANSFERASE"/>
    <property type="match status" value="1"/>
</dbReference>
<dbReference type="InterPro" id="IPR015424">
    <property type="entry name" value="PyrdxlP-dep_Trfase"/>
</dbReference>
<dbReference type="Pfam" id="PF00155">
    <property type="entry name" value="Aminotran_1_2"/>
    <property type="match status" value="1"/>
</dbReference>
<proteinExistence type="inferred from homology"/>
<evidence type="ECO:0000256" key="6">
    <source>
        <dbReference type="RuleBase" id="RU000481"/>
    </source>
</evidence>
<sequence>MKALNPIVTAIPPSATLAISSKAAELKAQGEKICAFAAGEPDFDTPDCIKRACAAALEANKTRYVAAAGLPALREALCEKLATANKIAYEPSQVIVANGGKHALSQVFQTMLQPGDEVIIPAPYWLSYPEMVRVAGGTPVFVETHVEDHFLMTPEQFEAAITPRTKAVVICSPSNPTGMMYTPAQLRAIGEVAIKHDLWVVSDEIYERMAYGEVEQASMASFGPEFYEHTVTVNGFSKTYAMTGWRLGYAAAPKAFAKALSSLQSHMASAPNTFAQWGALAALKEAEPDVQKMVAAFKTRRDRIHALISAIPGVKCPKPQGAFYVFPNIAEYGMGSLEFAQRLLEAKHVAVVPGIAFGNDRCVRLSYACSMENIEEGVGRMAEFCAELRK</sequence>
<dbReference type="CDD" id="cd00609">
    <property type="entry name" value="AAT_like"/>
    <property type="match status" value="1"/>
</dbReference>
<dbReference type="Proteomes" id="UP000886845">
    <property type="component" value="Unassembled WGS sequence"/>
</dbReference>
<dbReference type="PROSITE" id="PS00105">
    <property type="entry name" value="AA_TRANSFER_CLASS_1"/>
    <property type="match status" value="1"/>
</dbReference>
<feature type="domain" description="Aminotransferase class I/classII large" evidence="7">
    <location>
        <begin position="33"/>
        <end position="380"/>
    </location>
</feature>
<dbReference type="Gene3D" id="3.40.640.10">
    <property type="entry name" value="Type I PLP-dependent aspartate aminotransferase-like (Major domain)"/>
    <property type="match status" value="1"/>
</dbReference>
<protein>
    <recommendedName>
        <fullName evidence="6">Aminotransferase</fullName>
        <ecNumber evidence="6">2.6.1.-</ecNumber>
    </recommendedName>
</protein>
<organism evidence="8 9">
    <name type="scientific">Candidatus Spyradenecus faecavium</name>
    <dbReference type="NCBI Taxonomy" id="2840947"/>
    <lineage>
        <taxon>Bacteria</taxon>
        <taxon>Pseudomonadati</taxon>
        <taxon>Lentisphaerota</taxon>
        <taxon>Lentisphaeria</taxon>
        <taxon>Lentisphaerales</taxon>
        <taxon>Lentisphaeraceae</taxon>
        <taxon>Lentisphaeraceae incertae sedis</taxon>
        <taxon>Candidatus Spyradenecus</taxon>
    </lineage>
</organism>
<evidence type="ECO:0000313" key="8">
    <source>
        <dbReference type="EMBL" id="HIV09175.1"/>
    </source>
</evidence>
<dbReference type="InterPro" id="IPR004839">
    <property type="entry name" value="Aminotransferase_I/II_large"/>
</dbReference>
<comment type="caution">
    <text evidence="8">The sequence shown here is derived from an EMBL/GenBank/DDBJ whole genome shotgun (WGS) entry which is preliminary data.</text>
</comment>
<keyword evidence="5" id="KW-0663">Pyridoxal phosphate</keyword>
<dbReference type="InterPro" id="IPR015421">
    <property type="entry name" value="PyrdxlP-dep_Trfase_major"/>
</dbReference>
<evidence type="ECO:0000259" key="7">
    <source>
        <dbReference type="Pfam" id="PF00155"/>
    </source>
</evidence>
<comment type="similarity">
    <text evidence="2 6">Belongs to the class-I pyridoxal-phosphate-dependent aminotransferase family.</text>
</comment>
<gene>
    <name evidence="8" type="ORF">IAC79_03570</name>
</gene>
<name>A0A9D1T291_9BACT</name>
<evidence type="ECO:0000256" key="3">
    <source>
        <dbReference type="ARBA" id="ARBA00022576"/>
    </source>
</evidence>
<evidence type="ECO:0000256" key="2">
    <source>
        <dbReference type="ARBA" id="ARBA00007441"/>
    </source>
</evidence>
<dbReference type="InterPro" id="IPR015422">
    <property type="entry name" value="PyrdxlP-dep_Trfase_small"/>
</dbReference>
<dbReference type="GO" id="GO:0030170">
    <property type="term" value="F:pyridoxal phosphate binding"/>
    <property type="evidence" value="ECO:0007669"/>
    <property type="project" value="InterPro"/>
</dbReference>
<dbReference type="GO" id="GO:0008483">
    <property type="term" value="F:transaminase activity"/>
    <property type="evidence" value="ECO:0007669"/>
    <property type="project" value="UniProtKB-KW"/>
</dbReference>
<dbReference type="GO" id="GO:0006520">
    <property type="term" value="P:amino acid metabolic process"/>
    <property type="evidence" value="ECO:0007669"/>
    <property type="project" value="InterPro"/>
</dbReference>
<evidence type="ECO:0000313" key="9">
    <source>
        <dbReference type="Proteomes" id="UP000886845"/>
    </source>
</evidence>
<dbReference type="FunFam" id="3.40.640.10:FF:000033">
    <property type="entry name" value="Aspartate aminotransferase"/>
    <property type="match status" value="1"/>
</dbReference>
<evidence type="ECO:0000256" key="1">
    <source>
        <dbReference type="ARBA" id="ARBA00001933"/>
    </source>
</evidence>
<evidence type="ECO:0000256" key="5">
    <source>
        <dbReference type="ARBA" id="ARBA00022898"/>
    </source>
</evidence>
<dbReference type="EMBL" id="DVOR01000113">
    <property type="protein sequence ID" value="HIV09175.1"/>
    <property type="molecule type" value="Genomic_DNA"/>
</dbReference>
<reference evidence="8" key="1">
    <citation type="submission" date="2020-10" db="EMBL/GenBank/DDBJ databases">
        <authorList>
            <person name="Gilroy R."/>
        </authorList>
    </citation>
    <scope>NUCLEOTIDE SEQUENCE</scope>
    <source>
        <strain evidence="8">35461</strain>
    </source>
</reference>
<keyword evidence="3 6" id="KW-0032">Aminotransferase</keyword>
<dbReference type="Gene3D" id="3.90.1150.10">
    <property type="entry name" value="Aspartate Aminotransferase, domain 1"/>
    <property type="match status" value="1"/>
</dbReference>
<dbReference type="InterPro" id="IPR050596">
    <property type="entry name" value="AspAT/PAT-like"/>
</dbReference>
<dbReference type="EC" id="2.6.1.-" evidence="6"/>
<evidence type="ECO:0000256" key="4">
    <source>
        <dbReference type="ARBA" id="ARBA00022679"/>
    </source>
</evidence>
<dbReference type="AlphaFoldDB" id="A0A9D1T291"/>
<reference evidence="8" key="2">
    <citation type="journal article" date="2021" name="PeerJ">
        <title>Extensive microbial diversity within the chicken gut microbiome revealed by metagenomics and culture.</title>
        <authorList>
            <person name="Gilroy R."/>
            <person name="Ravi A."/>
            <person name="Getino M."/>
            <person name="Pursley I."/>
            <person name="Horton D.L."/>
            <person name="Alikhan N.F."/>
            <person name="Baker D."/>
            <person name="Gharbi K."/>
            <person name="Hall N."/>
            <person name="Watson M."/>
            <person name="Adriaenssens E.M."/>
            <person name="Foster-Nyarko E."/>
            <person name="Jarju S."/>
            <person name="Secka A."/>
            <person name="Antonio M."/>
            <person name="Oren A."/>
            <person name="Chaudhuri R.R."/>
            <person name="La Ragione R."/>
            <person name="Hildebrand F."/>
            <person name="Pallen M.J."/>
        </authorList>
    </citation>
    <scope>NUCLEOTIDE SEQUENCE</scope>
    <source>
        <strain evidence="8">35461</strain>
    </source>
</reference>
<dbReference type="SUPFAM" id="SSF53383">
    <property type="entry name" value="PLP-dependent transferases"/>
    <property type="match status" value="1"/>
</dbReference>
<accession>A0A9D1T291</accession>
<keyword evidence="4 6" id="KW-0808">Transferase</keyword>
<dbReference type="InterPro" id="IPR004838">
    <property type="entry name" value="NHTrfase_class1_PyrdxlP-BS"/>
</dbReference>
<comment type="cofactor">
    <cofactor evidence="1 6">
        <name>pyridoxal 5'-phosphate</name>
        <dbReference type="ChEBI" id="CHEBI:597326"/>
    </cofactor>
</comment>